<dbReference type="GO" id="GO:0005886">
    <property type="term" value="C:plasma membrane"/>
    <property type="evidence" value="ECO:0007669"/>
    <property type="project" value="UniProtKB-SubCell"/>
</dbReference>
<dbReference type="Proteomes" id="UP000323454">
    <property type="component" value="Unassembled WGS sequence"/>
</dbReference>
<feature type="compositionally biased region" description="Polar residues" evidence="8">
    <location>
        <begin position="675"/>
        <end position="687"/>
    </location>
</feature>
<dbReference type="InterPro" id="IPR050297">
    <property type="entry name" value="LipidA_mod_glycosyltrf_83"/>
</dbReference>
<evidence type="ECO:0000313" key="13">
    <source>
        <dbReference type="Proteomes" id="UP000323454"/>
    </source>
</evidence>
<reference evidence="12 13" key="2">
    <citation type="submission" date="2019-09" db="EMBL/GenBank/DDBJ databases">
        <authorList>
            <person name="Jin C."/>
        </authorList>
    </citation>
    <scope>NUCLEOTIDE SEQUENCE [LARGE SCALE GENOMIC DNA]</scope>
    <source>
        <strain evidence="12 13">AN110305</strain>
    </source>
</reference>
<feature type="region of interest" description="Disordered" evidence="8">
    <location>
        <begin position="297"/>
        <end position="339"/>
    </location>
</feature>
<dbReference type="Pfam" id="PF13231">
    <property type="entry name" value="PMT_2"/>
    <property type="match status" value="1"/>
</dbReference>
<proteinExistence type="predicted"/>
<dbReference type="GO" id="GO:0009103">
    <property type="term" value="P:lipopolysaccharide biosynthetic process"/>
    <property type="evidence" value="ECO:0007669"/>
    <property type="project" value="UniProtKB-ARBA"/>
</dbReference>
<keyword evidence="3 12" id="KW-0328">Glycosyltransferase</keyword>
<reference evidence="12 13" key="1">
    <citation type="submission" date="2019-09" db="EMBL/GenBank/DDBJ databases">
        <title>Goodfellowia gen. nov., a new genus of the Pseudonocardineae related to Actinoalloteichus, containing Goodfellowia coeruleoviolacea gen. nov., comb. nov. gen. nov., comb. nov.</title>
        <authorList>
            <person name="Labeda D."/>
        </authorList>
    </citation>
    <scope>NUCLEOTIDE SEQUENCE [LARGE SCALE GENOMIC DNA]</scope>
    <source>
        <strain evidence="12 13">AN110305</strain>
    </source>
</reference>
<evidence type="ECO:0000256" key="3">
    <source>
        <dbReference type="ARBA" id="ARBA00022676"/>
    </source>
</evidence>
<comment type="caution">
    <text evidence="12">The sequence shown here is derived from an EMBL/GenBank/DDBJ whole genome shotgun (WGS) entry which is preliminary data.</text>
</comment>
<feature type="region of interest" description="Disordered" evidence="8">
    <location>
        <begin position="526"/>
        <end position="556"/>
    </location>
</feature>
<sequence length="695" mass="73430">MQAHVQDQTLPAAQPAARRANWQRPWLSPRDQPRWARPALLLIAALAAVLYGWGIRTSPMHNYYAAAVRSMSISWKAFLFGGFDPAASITIDKTPGAFWLQALSARAFGYHDWTLALPQIIEAVLTVLVLYKVVRRWSGPSAGLIAALAMALTPIAAALARSEIVDTLLTLLLVLAASTWQSAVGTGRLRTLLLAGVWVGLAVQVKMLQAWAVLPAFAVVYLIAAPGPLRRRLGHLAAAGGVTVVMSSLWAAIVLVTPTADRPYIDATTDNNPVGMIAGYNALSRFDSTGDATSALGSFGMHRGGPQGQPGQQDQPSARRGQGGTDRAGAPDGPSGYGGFGDQSTSKWATMFSDRMAPQVGWLFPLALLAMVFGVLWRRGRPRTDLLRAGFLMWGLWLLVHAVAFSVGQVNHSYYVVVLGPAVAALSGGGLVMFWRAYREHGPRAWVLPASILATVAWSVSLTLRFPTFLPWVVPVAVVLTLVALGALLFANSTGRNGSRLAVLGVLTGILAVLVTPGAWALSTDLPGQSGNNTGPAAGPTPGRQQQFAGQGRPRQEDGALTAQDVALLDFLRTGSGGAKYLAAVSGSNSASRYIIGAGVSMLPMGGFTGQTPFPNQAQFADLIRSGQLRYVLTGGFGGFGRGGSSDTEAARNLDWATTHCALVPPSSYGGRESAPTSSRSQQQQQKLYDCAGRA</sequence>
<keyword evidence="13" id="KW-1185">Reference proteome</keyword>
<evidence type="ECO:0000256" key="6">
    <source>
        <dbReference type="ARBA" id="ARBA00022989"/>
    </source>
</evidence>
<evidence type="ECO:0000259" key="11">
    <source>
        <dbReference type="Pfam" id="PF24878"/>
    </source>
</evidence>
<accession>A0A5B2WXN4</accession>
<dbReference type="InterPro" id="IPR056785">
    <property type="entry name" value="YkcA/B-like_C"/>
</dbReference>
<feature type="domain" description="Putative mannosyltransferase YkcA/B-like C-terminal" evidence="11">
    <location>
        <begin position="568"/>
        <end position="648"/>
    </location>
</feature>
<evidence type="ECO:0000256" key="5">
    <source>
        <dbReference type="ARBA" id="ARBA00022692"/>
    </source>
</evidence>
<dbReference type="OrthoDB" id="5241882at2"/>
<organism evidence="12 13">
    <name type="scientific">Solihabitans fulvus</name>
    <dbReference type="NCBI Taxonomy" id="1892852"/>
    <lineage>
        <taxon>Bacteria</taxon>
        <taxon>Bacillati</taxon>
        <taxon>Actinomycetota</taxon>
        <taxon>Actinomycetes</taxon>
        <taxon>Pseudonocardiales</taxon>
        <taxon>Pseudonocardiaceae</taxon>
        <taxon>Solihabitans</taxon>
    </lineage>
</organism>
<dbReference type="PANTHER" id="PTHR33908">
    <property type="entry name" value="MANNOSYLTRANSFERASE YKCB-RELATED"/>
    <property type="match status" value="1"/>
</dbReference>
<gene>
    <name evidence="12" type="ORF">F0L68_26070</name>
</gene>
<keyword evidence="7 9" id="KW-0472">Membrane</keyword>
<keyword evidence="6 9" id="KW-1133">Transmembrane helix</keyword>
<feature type="region of interest" description="Disordered" evidence="8">
    <location>
        <begin position="665"/>
        <end position="695"/>
    </location>
</feature>
<evidence type="ECO:0000256" key="1">
    <source>
        <dbReference type="ARBA" id="ARBA00004651"/>
    </source>
</evidence>
<keyword evidence="2" id="KW-1003">Cell membrane</keyword>
<evidence type="ECO:0000256" key="9">
    <source>
        <dbReference type="SAM" id="Phobius"/>
    </source>
</evidence>
<dbReference type="AlphaFoldDB" id="A0A5B2WXN4"/>
<evidence type="ECO:0000256" key="2">
    <source>
        <dbReference type="ARBA" id="ARBA00022475"/>
    </source>
</evidence>
<evidence type="ECO:0000256" key="4">
    <source>
        <dbReference type="ARBA" id="ARBA00022679"/>
    </source>
</evidence>
<feature type="transmembrane region" description="Helical" evidence="9">
    <location>
        <begin position="140"/>
        <end position="160"/>
    </location>
</feature>
<feature type="transmembrane region" description="Helical" evidence="9">
    <location>
        <begin position="503"/>
        <end position="522"/>
    </location>
</feature>
<keyword evidence="5 9" id="KW-0812">Transmembrane</keyword>
<feature type="transmembrane region" description="Helical" evidence="9">
    <location>
        <begin position="446"/>
        <end position="466"/>
    </location>
</feature>
<protein>
    <submittedName>
        <fullName evidence="12">Mannosyltransferase</fullName>
    </submittedName>
</protein>
<feature type="transmembrane region" description="Helical" evidence="9">
    <location>
        <begin position="236"/>
        <end position="256"/>
    </location>
</feature>
<dbReference type="GO" id="GO:0016763">
    <property type="term" value="F:pentosyltransferase activity"/>
    <property type="evidence" value="ECO:0007669"/>
    <property type="project" value="TreeGrafter"/>
</dbReference>
<dbReference type="InterPro" id="IPR038731">
    <property type="entry name" value="RgtA/B/C-like"/>
</dbReference>
<feature type="transmembrane region" description="Helical" evidence="9">
    <location>
        <begin position="113"/>
        <end position="134"/>
    </location>
</feature>
<dbReference type="GO" id="GO:0010041">
    <property type="term" value="P:response to iron(III) ion"/>
    <property type="evidence" value="ECO:0007669"/>
    <property type="project" value="TreeGrafter"/>
</dbReference>
<evidence type="ECO:0000256" key="7">
    <source>
        <dbReference type="ARBA" id="ARBA00023136"/>
    </source>
</evidence>
<feature type="domain" description="Glycosyltransferase RgtA/B/C/D-like" evidence="10">
    <location>
        <begin position="92"/>
        <end position="247"/>
    </location>
</feature>
<keyword evidence="4 12" id="KW-0808">Transferase</keyword>
<feature type="transmembrane region" description="Helical" evidence="9">
    <location>
        <begin position="360"/>
        <end position="377"/>
    </location>
</feature>
<dbReference type="EMBL" id="VUOB01000050">
    <property type="protein sequence ID" value="KAA2256723.1"/>
    <property type="molecule type" value="Genomic_DNA"/>
</dbReference>
<feature type="compositionally biased region" description="Polar residues" evidence="8">
    <location>
        <begin position="526"/>
        <end position="535"/>
    </location>
</feature>
<comment type="subcellular location">
    <subcellularLocation>
        <location evidence="1">Cell membrane</location>
        <topology evidence="1">Multi-pass membrane protein</topology>
    </subcellularLocation>
</comment>
<name>A0A5B2WXN4_9PSEU</name>
<dbReference type="Pfam" id="PF24878">
    <property type="entry name" value="YkcB_C"/>
    <property type="match status" value="1"/>
</dbReference>
<feature type="transmembrane region" description="Helical" evidence="9">
    <location>
        <begin position="35"/>
        <end position="53"/>
    </location>
</feature>
<evidence type="ECO:0000313" key="12">
    <source>
        <dbReference type="EMBL" id="KAA2256723.1"/>
    </source>
</evidence>
<feature type="transmembrane region" description="Helical" evidence="9">
    <location>
        <begin position="472"/>
        <end position="491"/>
    </location>
</feature>
<evidence type="ECO:0000256" key="8">
    <source>
        <dbReference type="SAM" id="MobiDB-lite"/>
    </source>
</evidence>
<feature type="transmembrane region" description="Helical" evidence="9">
    <location>
        <begin position="389"/>
        <end position="408"/>
    </location>
</feature>
<dbReference type="PANTHER" id="PTHR33908:SF3">
    <property type="entry name" value="UNDECAPRENYL PHOSPHATE-ALPHA-4-AMINO-4-DEOXY-L-ARABINOSE ARABINOSYL TRANSFERASE"/>
    <property type="match status" value="1"/>
</dbReference>
<feature type="transmembrane region" description="Helical" evidence="9">
    <location>
        <begin position="414"/>
        <end position="434"/>
    </location>
</feature>
<evidence type="ECO:0000259" key="10">
    <source>
        <dbReference type="Pfam" id="PF13231"/>
    </source>
</evidence>
<feature type="transmembrane region" description="Helical" evidence="9">
    <location>
        <begin position="207"/>
        <end position="224"/>
    </location>
</feature>